<keyword evidence="12" id="KW-0170">Cobalt</keyword>
<keyword evidence="8 13" id="KW-1133">Transmembrane helix</keyword>
<evidence type="ECO:0000256" key="5">
    <source>
        <dbReference type="ARBA" id="ARBA00022475"/>
    </source>
</evidence>
<comment type="similarity">
    <text evidence="13">Belongs to the NiCoT transporter (TC 2.A.52) family.</text>
</comment>
<keyword evidence="5" id="KW-1003">Cell membrane</keyword>
<evidence type="ECO:0000256" key="2">
    <source>
        <dbReference type="ARBA" id="ARBA00004651"/>
    </source>
</evidence>
<keyword evidence="4 13" id="KW-0813">Transport</keyword>
<evidence type="ECO:0000313" key="15">
    <source>
        <dbReference type="Proteomes" id="UP000010478"/>
    </source>
</evidence>
<keyword evidence="10" id="KW-0921">Nickel transport</keyword>
<dbReference type="GO" id="GO:0046583">
    <property type="term" value="F:monoatomic cation efflux transmembrane transporter activity"/>
    <property type="evidence" value="ECO:0007669"/>
    <property type="project" value="TreeGrafter"/>
</dbReference>
<evidence type="ECO:0000256" key="9">
    <source>
        <dbReference type="ARBA" id="ARBA00023065"/>
    </source>
</evidence>
<dbReference type="GO" id="GO:0005886">
    <property type="term" value="C:plasma membrane"/>
    <property type="evidence" value="ECO:0007669"/>
    <property type="project" value="UniProtKB-SubCell"/>
</dbReference>
<dbReference type="KEGG" id="oni:Osc7112_4986"/>
<dbReference type="PANTHER" id="PTHR40659:SF1">
    <property type="entry name" value="NICKEL_COBALT EFFLUX SYSTEM RCNA"/>
    <property type="match status" value="1"/>
</dbReference>
<keyword evidence="11 13" id="KW-0472">Membrane</keyword>
<comment type="function">
    <text evidence="1">Efflux system for nickel and cobalt.</text>
</comment>
<dbReference type="InterPro" id="IPR051224">
    <property type="entry name" value="NiCoT_RcnA"/>
</dbReference>
<dbReference type="OrthoDB" id="271709at2"/>
<organism evidence="14 15">
    <name type="scientific">Phormidium nigroviride PCC 7112</name>
    <dbReference type="NCBI Taxonomy" id="179408"/>
    <lineage>
        <taxon>Bacteria</taxon>
        <taxon>Bacillati</taxon>
        <taxon>Cyanobacteriota</taxon>
        <taxon>Cyanophyceae</taxon>
        <taxon>Oscillatoriophycideae</taxon>
        <taxon>Oscillatoriales</taxon>
        <taxon>Oscillatoriaceae</taxon>
        <taxon>Phormidium</taxon>
    </lineage>
</organism>
<proteinExistence type="inferred from homology"/>
<feature type="transmembrane region" description="Helical" evidence="13">
    <location>
        <begin position="246"/>
        <end position="273"/>
    </location>
</feature>
<evidence type="ECO:0000256" key="12">
    <source>
        <dbReference type="ARBA" id="ARBA00023285"/>
    </source>
</evidence>
<dbReference type="Pfam" id="PF03824">
    <property type="entry name" value="NicO"/>
    <property type="match status" value="1"/>
</dbReference>
<keyword evidence="9" id="KW-0406">Ion transport</keyword>
<feature type="transmembrane region" description="Helical" evidence="13">
    <location>
        <begin position="393"/>
        <end position="415"/>
    </location>
</feature>
<evidence type="ECO:0000256" key="4">
    <source>
        <dbReference type="ARBA" id="ARBA00022448"/>
    </source>
</evidence>
<comment type="subcellular location">
    <subcellularLocation>
        <location evidence="2 13">Cell membrane</location>
        <topology evidence="2 13">Multi-pass membrane protein</topology>
    </subcellularLocation>
</comment>
<accession>K9VP41</accession>
<dbReference type="STRING" id="179408.Osc7112_4986"/>
<evidence type="ECO:0000256" key="11">
    <source>
        <dbReference type="ARBA" id="ARBA00023136"/>
    </source>
</evidence>
<reference evidence="14 15" key="1">
    <citation type="submission" date="2012-05" db="EMBL/GenBank/DDBJ databases">
        <title>Finished chromosome of genome of Oscillatoria sp. PCC 7112.</title>
        <authorList>
            <consortium name="US DOE Joint Genome Institute"/>
            <person name="Gugger M."/>
            <person name="Coursin T."/>
            <person name="Rippka R."/>
            <person name="Tandeau De Marsac N."/>
            <person name="Huntemann M."/>
            <person name="Wei C.-L."/>
            <person name="Han J."/>
            <person name="Detter J.C."/>
            <person name="Han C."/>
            <person name="Tapia R."/>
            <person name="Davenport K."/>
            <person name="Daligault H."/>
            <person name="Erkkila T."/>
            <person name="Gu W."/>
            <person name="Munk A.C.C."/>
            <person name="Teshima H."/>
            <person name="Xu Y."/>
            <person name="Chain P."/>
            <person name="Chen A."/>
            <person name="Krypides N."/>
            <person name="Mavromatis K."/>
            <person name="Markowitz V."/>
            <person name="Szeto E."/>
            <person name="Ivanova N."/>
            <person name="Mikhailova N."/>
            <person name="Ovchinnikova G."/>
            <person name="Pagani I."/>
            <person name="Pati A."/>
            <person name="Goodwin L."/>
            <person name="Peters L."/>
            <person name="Pitluck S."/>
            <person name="Woyke T."/>
            <person name="Kerfeld C."/>
        </authorList>
    </citation>
    <scope>NUCLEOTIDE SEQUENCE [LARGE SCALE GENOMIC DNA]</scope>
    <source>
        <strain evidence="14 15">PCC 7112</strain>
    </source>
</reference>
<dbReference type="eggNOG" id="COG2215">
    <property type="taxonomic scope" value="Bacteria"/>
</dbReference>
<dbReference type="GO" id="GO:0032025">
    <property type="term" value="P:response to cobalt ion"/>
    <property type="evidence" value="ECO:0007669"/>
    <property type="project" value="TreeGrafter"/>
</dbReference>
<evidence type="ECO:0000256" key="8">
    <source>
        <dbReference type="ARBA" id="ARBA00022989"/>
    </source>
</evidence>
<dbReference type="PANTHER" id="PTHR40659">
    <property type="entry name" value="NICKEL/COBALT EFFLUX SYSTEM RCNA"/>
    <property type="match status" value="1"/>
</dbReference>
<name>K9VP41_9CYAN</name>
<evidence type="ECO:0000256" key="10">
    <source>
        <dbReference type="ARBA" id="ARBA00023112"/>
    </source>
</evidence>
<keyword evidence="15" id="KW-1185">Reference proteome</keyword>
<dbReference type="EMBL" id="CP003614">
    <property type="protein sequence ID" value="AFZ09252.1"/>
    <property type="molecule type" value="Genomic_DNA"/>
</dbReference>
<keyword evidence="6" id="KW-0533">Nickel</keyword>
<dbReference type="InterPro" id="IPR011541">
    <property type="entry name" value="Ni/Co_transpt_high_affinity"/>
</dbReference>
<dbReference type="GO" id="GO:0010045">
    <property type="term" value="P:response to nickel cation"/>
    <property type="evidence" value="ECO:0007669"/>
    <property type="project" value="TreeGrafter"/>
</dbReference>
<evidence type="ECO:0000256" key="7">
    <source>
        <dbReference type="ARBA" id="ARBA00022692"/>
    </source>
</evidence>
<dbReference type="RefSeq" id="WP_015178480.1">
    <property type="nucleotide sequence ID" value="NC_019729.1"/>
</dbReference>
<evidence type="ECO:0000256" key="13">
    <source>
        <dbReference type="RuleBase" id="RU362101"/>
    </source>
</evidence>
<evidence type="ECO:0000256" key="3">
    <source>
        <dbReference type="ARBA" id="ARBA00022426"/>
    </source>
</evidence>
<dbReference type="GO" id="GO:0006824">
    <property type="term" value="P:cobalt ion transport"/>
    <property type="evidence" value="ECO:0007669"/>
    <property type="project" value="UniProtKB-KW"/>
</dbReference>
<evidence type="ECO:0000256" key="6">
    <source>
        <dbReference type="ARBA" id="ARBA00022596"/>
    </source>
</evidence>
<feature type="transmembrane region" description="Helical" evidence="13">
    <location>
        <begin position="206"/>
        <end position="225"/>
    </location>
</feature>
<evidence type="ECO:0000256" key="1">
    <source>
        <dbReference type="ARBA" id="ARBA00002510"/>
    </source>
</evidence>
<keyword evidence="7 13" id="KW-0812">Transmembrane</keyword>
<sequence precursor="true">MQYKMNRFFKLFLLFFLTISLLLTTSTRPVYSHWSDLSVAEIVVNDLQTEITLTFPTGLTNFADDNRDSQLQSAEIRSHQTQLEKFFSQQIRITNSSNIQGSLAVKPLEIAAKTASLIQQPNTHSTLILDYTWPAPSQNTTPGLPDSISISKSEKLRINYNLFLPGVVTASCQATIVQAGAVKSFVFTPQNREFLLAGNESIWDSGWSLLLAVAGAFVWGCVHAMSPGHGKTIVGAYLVGSRATPIHALFLAATTTITHTAGVFAVGGITLFASNLINPEKLDPWLSLISGLLVAFIGLNLLLQKIKTRLVVRTEVIKKIKSKVFNKNWFLRNKVVTAECEEPVNLLSRGTWEREFKPVKPDISHHYHHHGDGRIHSHLPPGADGSAITWKSLLALGISGGLLPCPSALVMLLSASALGNVGLGMTLVVAFSLGLALVLSAIGLILVYAKRNFDKLPKQITAVKFLPAISAMFVMFLGLGITGQAMLKILAANQWVIGNG</sequence>
<dbReference type="GO" id="GO:0015099">
    <property type="term" value="F:nickel cation transmembrane transporter activity"/>
    <property type="evidence" value="ECO:0007669"/>
    <property type="project" value="UniProtKB-UniRule"/>
</dbReference>
<dbReference type="Proteomes" id="UP000010478">
    <property type="component" value="Chromosome"/>
</dbReference>
<dbReference type="AlphaFoldDB" id="K9VP41"/>
<gene>
    <name evidence="14" type="ORF">Osc7112_4986</name>
</gene>
<dbReference type="HOGENOM" id="CLU_619257_0_0_3"/>
<feature type="transmembrane region" description="Helical" evidence="13">
    <location>
        <begin position="285"/>
        <end position="303"/>
    </location>
</feature>
<protein>
    <recommendedName>
        <fullName evidence="13">Nickel/cobalt efflux system</fullName>
    </recommendedName>
</protein>
<keyword evidence="3" id="KW-0171">Cobalt transport</keyword>
<evidence type="ECO:0000313" key="14">
    <source>
        <dbReference type="EMBL" id="AFZ09252.1"/>
    </source>
</evidence>
<feature type="transmembrane region" description="Helical" evidence="13">
    <location>
        <begin position="461"/>
        <end position="481"/>
    </location>
</feature>
<feature type="transmembrane region" description="Helical" evidence="13">
    <location>
        <begin position="427"/>
        <end position="449"/>
    </location>
</feature>